<proteinExistence type="inferred from homology"/>
<keyword evidence="7 9" id="KW-0472">Membrane</keyword>
<dbReference type="Pfam" id="PF16916">
    <property type="entry name" value="ZT_dimer"/>
    <property type="match status" value="1"/>
</dbReference>
<evidence type="ECO:0000259" key="10">
    <source>
        <dbReference type="Pfam" id="PF01545"/>
    </source>
</evidence>
<feature type="domain" description="Cation efflux protein transmembrane" evidence="10">
    <location>
        <begin position="68"/>
        <end position="343"/>
    </location>
</feature>
<feature type="transmembrane region" description="Helical" evidence="9">
    <location>
        <begin position="97"/>
        <end position="114"/>
    </location>
</feature>
<evidence type="ECO:0000256" key="7">
    <source>
        <dbReference type="ARBA" id="ARBA00023136"/>
    </source>
</evidence>
<organism evidence="12 13">
    <name type="scientific">Entamoeba nuttalli</name>
    <dbReference type="NCBI Taxonomy" id="412467"/>
    <lineage>
        <taxon>Eukaryota</taxon>
        <taxon>Amoebozoa</taxon>
        <taxon>Evosea</taxon>
        <taxon>Archamoebae</taxon>
        <taxon>Mastigamoebida</taxon>
        <taxon>Entamoebidae</taxon>
        <taxon>Entamoeba</taxon>
    </lineage>
</organism>
<dbReference type="Proteomes" id="UP001628156">
    <property type="component" value="Unassembled WGS sequence"/>
</dbReference>
<gene>
    <name evidence="12" type="ORF">ENUP19_0274G0008</name>
</gene>
<dbReference type="PANTHER" id="PTHR45820">
    <property type="entry name" value="FI23527P1"/>
    <property type="match status" value="1"/>
</dbReference>
<comment type="subcellular location">
    <subcellularLocation>
        <location evidence="1">Membrane</location>
        <topology evidence="1">Multi-pass membrane protein</topology>
    </subcellularLocation>
</comment>
<keyword evidence="13" id="KW-1185">Reference proteome</keyword>
<dbReference type="InterPro" id="IPR002524">
    <property type="entry name" value="Cation_efflux"/>
</dbReference>
<evidence type="ECO:0000256" key="5">
    <source>
        <dbReference type="ARBA" id="ARBA00022833"/>
    </source>
</evidence>
<dbReference type="SUPFAM" id="SSF161111">
    <property type="entry name" value="Cation efflux protein transmembrane domain-like"/>
    <property type="match status" value="1"/>
</dbReference>
<keyword evidence="8" id="KW-0175">Coiled coil</keyword>
<feature type="transmembrane region" description="Helical" evidence="9">
    <location>
        <begin position="321"/>
        <end position="341"/>
    </location>
</feature>
<sequence length="437" mass="49720">MSIKRKSENITNDQLKEAVTPSIKPFEVIQNASKVIDHMSHITREQDILLKKEKWYKDINIYRLSFVMVMNFCYFLFELIIGLYLNSLILTVDSFNMLSDILSQIIGLTATIIMKQNFSSKFTYGFTRAEVTGAFINSVFQISIGLFMSIQSIESFFELEEVKDPLFLLAVSGGGLVVNIIGMIILHEYSCIKKVNKKINSSNKKEEEKSEKSEVELKQIKIQDEPQQEITQVEDPFSAIRTHGTKRMLVTPTLPNEKEISIEPQDIEENKNVSTKKKNINIKGVFIHVFGDALGSVATIFVALCVYLINGHWKYYLDPISSLIVSLVMMVSGMPLLYSCIRIVMQVVPKRFDLEKIRETILEHPDVVGVHDLHIWQLNNKIGVATLKVELNEKVASQGSVSDDIRKILNNNDIPLTTIECICPTPKRTPSSRECFF</sequence>
<feature type="transmembrane region" description="Helical" evidence="9">
    <location>
        <begin position="165"/>
        <end position="186"/>
    </location>
</feature>
<dbReference type="PANTHER" id="PTHR45820:SF4">
    <property type="entry name" value="ZINC TRANSPORTER 63C, ISOFORM F"/>
    <property type="match status" value="1"/>
</dbReference>
<evidence type="ECO:0000256" key="9">
    <source>
        <dbReference type="SAM" id="Phobius"/>
    </source>
</evidence>
<evidence type="ECO:0000313" key="12">
    <source>
        <dbReference type="EMBL" id="GAB1226019.1"/>
    </source>
</evidence>
<comment type="similarity">
    <text evidence="2">Belongs to the cation diffusion facilitator (CDF) transporter (TC 2.A.4) family. SLC30A subfamily.</text>
</comment>
<evidence type="ECO:0008006" key="14">
    <source>
        <dbReference type="Google" id="ProtNLM"/>
    </source>
</evidence>
<feature type="transmembrane region" description="Helical" evidence="9">
    <location>
        <begin position="61"/>
        <end position="85"/>
    </location>
</feature>
<keyword evidence="3" id="KW-0813">Transport</keyword>
<feature type="coiled-coil region" evidence="8">
    <location>
        <begin position="192"/>
        <end position="223"/>
    </location>
</feature>
<evidence type="ECO:0000256" key="3">
    <source>
        <dbReference type="ARBA" id="ARBA00022448"/>
    </source>
</evidence>
<keyword evidence="4 9" id="KW-0812">Transmembrane</keyword>
<evidence type="ECO:0000256" key="1">
    <source>
        <dbReference type="ARBA" id="ARBA00004141"/>
    </source>
</evidence>
<feature type="transmembrane region" description="Helical" evidence="9">
    <location>
        <begin position="285"/>
        <end position="309"/>
    </location>
</feature>
<feature type="transmembrane region" description="Helical" evidence="9">
    <location>
        <begin position="134"/>
        <end position="153"/>
    </location>
</feature>
<evidence type="ECO:0000256" key="4">
    <source>
        <dbReference type="ARBA" id="ARBA00022692"/>
    </source>
</evidence>
<protein>
    <recommendedName>
        <fullName evidence="14">Zinc/cadmium resistance protein</fullName>
    </recommendedName>
</protein>
<keyword evidence="5" id="KW-0862">Zinc</keyword>
<keyword evidence="6 9" id="KW-1133">Transmembrane helix</keyword>
<evidence type="ECO:0000256" key="6">
    <source>
        <dbReference type="ARBA" id="ARBA00022989"/>
    </source>
</evidence>
<dbReference type="InterPro" id="IPR058533">
    <property type="entry name" value="Cation_efflux_TM"/>
</dbReference>
<comment type="caution">
    <text evidence="12">The sequence shown here is derived from an EMBL/GenBank/DDBJ whole genome shotgun (WGS) entry which is preliminary data.</text>
</comment>
<dbReference type="NCBIfam" id="TIGR01297">
    <property type="entry name" value="CDF"/>
    <property type="match status" value="1"/>
</dbReference>
<name>A0ABQ0DT43_9EUKA</name>
<dbReference type="SUPFAM" id="SSF160240">
    <property type="entry name" value="Cation efflux protein cytoplasmic domain-like"/>
    <property type="match status" value="1"/>
</dbReference>
<reference evidence="12 13" key="1">
    <citation type="journal article" date="2019" name="PLoS Negl. Trop. Dis.">
        <title>Whole genome sequencing of Entamoeba nuttalli reveals mammalian host-related molecular signatures and a novel octapeptide-repeat surface protein.</title>
        <authorList>
            <person name="Tanaka M."/>
            <person name="Makiuchi T."/>
            <person name="Komiyama T."/>
            <person name="Shiina T."/>
            <person name="Osaki K."/>
            <person name="Tachibana H."/>
        </authorList>
    </citation>
    <scope>NUCLEOTIDE SEQUENCE [LARGE SCALE GENOMIC DNA]</scope>
    <source>
        <strain evidence="12 13">P19-061405</strain>
    </source>
</reference>
<feature type="domain" description="Cation efflux protein cytoplasmic" evidence="11">
    <location>
        <begin position="350"/>
        <end position="411"/>
    </location>
</feature>
<dbReference type="InterPro" id="IPR027470">
    <property type="entry name" value="Cation_efflux_CTD"/>
</dbReference>
<evidence type="ECO:0000313" key="13">
    <source>
        <dbReference type="Proteomes" id="UP001628156"/>
    </source>
</evidence>
<dbReference type="Gene3D" id="1.20.1510.10">
    <property type="entry name" value="Cation efflux protein transmembrane domain"/>
    <property type="match status" value="1"/>
</dbReference>
<dbReference type="Pfam" id="PF01545">
    <property type="entry name" value="Cation_efflux"/>
    <property type="match status" value="1"/>
</dbReference>
<evidence type="ECO:0000256" key="2">
    <source>
        <dbReference type="ARBA" id="ARBA00008873"/>
    </source>
</evidence>
<dbReference type="InterPro" id="IPR027469">
    <property type="entry name" value="Cation_efflux_TMD_sf"/>
</dbReference>
<evidence type="ECO:0000256" key="8">
    <source>
        <dbReference type="SAM" id="Coils"/>
    </source>
</evidence>
<accession>A0ABQ0DT43</accession>
<evidence type="ECO:0000259" key="11">
    <source>
        <dbReference type="Pfam" id="PF16916"/>
    </source>
</evidence>
<dbReference type="InterPro" id="IPR036837">
    <property type="entry name" value="Cation_efflux_CTD_sf"/>
</dbReference>
<dbReference type="EMBL" id="BAAFRS010000274">
    <property type="protein sequence ID" value="GAB1226019.1"/>
    <property type="molecule type" value="Genomic_DNA"/>
</dbReference>